<name>A0A9W8H385_9FUNG</name>
<sequence>MDNSSQQRGIDAFERLVRGDDTSVVRGACKKCGGMGHLTYECKNNIKVESKLKPSARDPFADEKAKLRAEIDKLKSEAKARQKSNSRRRRSPSPSDSESSGSESSSSESSVSPVRQRKKTGKGKHSPPRRDTKHRRRSRSPSDSESSPRRSSHKPRRHSPE</sequence>
<dbReference type="PANTHER" id="PTHR31437:SF1">
    <property type="entry name" value="PROTEIN SREK1IP1"/>
    <property type="match status" value="1"/>
</dbReference>
<gene>
    <name evidence="7" type="ORF">GGI19_001967</name>
</gene>
<dbReference type="OrthoDB" id="5596742at2759"/>
<dbReference type="PANTHER" id="PTHR31437">
    <property type="entry name" value="SREK1IP1 FAMILY MEMBER"/>
    <property type="match status" value="1"/>
</dbReference>
<feature type="compositionally biased region" description="Basic residues" evidence="5">
    <location>
        <begin position="115"/>
        <end position="139"/>
    </location>
</feature>
<protein>
    <recommendedName>
        <fullName evidence="6">CCHC-type domain-containing protein</fullName>
    </recommendedName>
</protein>
<proteinExistence type="predicted"/>
<dbReference type="Pfam" id="PF13917">
    <property type="entry name" value="zf-CCHC_3"/>
    <property type="match status" value="1"/>
</dbReference>
<evidence type="ECO:0000256" key="5">
    <source>
        <dbReference type="SAM" id="MobiDB-lite"/>
    </source>
</evidence>
<evidence type="ECO:0000256" key="2">
    <source>
        <dbReference type="ARBA" id="ARBA00022771"/>
    </source>
</evidence>
<keyword evidence="3" id="KW-0862">Zinc</keyword>
<feature type="compositionally biased region" description="Basic residues" evidence="5">
    <location>
        <begin position="150"/>
        <end position="161"/>
    </location>
</feature>
<dbReference type="AlphaFoldDB" id="A0A9W8H385"/>
<accession>A0A9W8H385</accession>
<feature type="region of interest" description="Disordered" evidence="5">
    <location>
        <begin position="71"/>
        <end position="161"/>
    </location>
</feature>
<dbReference type="PROSITE" id="PS50158">
    <property type="entry name" value="ZF_CCHC"/>
    <property type="match status" value="1"/>
</dbReference>
<dbReference type="GO" id="GO:0003676">
    <property type="term" value="F:nucleic acid binding"/>
    <property type="evidence" value="ECO:0007669"/>
    <property type="project" value="InterPro"/>
</dbReference>
<dbReference type="SUPFAM" id="SSF57756">
    <property type="entry name" value="Retrovirus zinc finger-like domains"/>
    <property type="match status" value="1"/>
</dbReference>
<dbReference type="InterPro" id="IPR036875">
    <property type="entry name" value="Znf_CCHC_sf"/>
</dbReference>
<dbReference type="GO" id="GO:0008270">
    <property type="term" value="F:zinc ion binding"/>
    <property type="evidence" value="ECO:0007669"/>
    <property type="project" value="UniProtKB-KW"/>
</dbReference>
<feature type="compositionally biased region" description="Low complexity" evidence="5">
    <location>
        <begin position="92"/>
        <end position="114"/>
    </location>
</feature>
<evidence type="ECO:0000256" key="3">
    <source>
        <dbReference type="ARBA" id="ARBA00022833"/>
    </source>
</evidence>
<evidence type="ECO:0000259" key="6">
    <source>
        <dbReference type="PROSITE" id="PS50158"/>
    </source>
</evidence>
<organism evidence="7 8">
    <name type="scientific">Coemansia pectinata</name>
    <dbReference type="NCBI Taxonomy" id="1052879"/>
    <lineage>
        <taxon>Eukaryota</taxon>
        <taxon>Fungi</taxon>
        <taxon>Fungi incertae sedis</taxon>
        <taxon>Zoopagomycota</taxon>
        <taxon>Kickxellomycotina</taxon>
        <taxon>Kickxellomycetes</taxon>
        <taxon>Kickxellales</taxon>
        <taxon>Kickxellaceae</taxon>
        <taxon>Coemansia</taxon>
    </lineage>
</organism>
<dbReference type="EMBL" id="JANBUH010000081">
    <property type="protein sequence ID" value="KAJ2755038.1"/>
    <property type="molecule type" value="Genomic_DNA"/>
</dbReference>
<dbReference type="InterPro" id="IPR001878">
    <property type="entry name" value="Znf_CCHC"/>
</dbReference>
<reference evidence="7" key="1">
    <citation type="submission" date="2022-07" db="EMBL/GenBank/DDBJ databases">
        <title>Phylogenomic reconstructions and comparative analyses of Kickxellomycotina fungi.</title>
        <authorList>
            <person name="Reynolds N.K."/>
            <person name="Stajich J.E."/>
            <person name="Barry K."/>
            <person name="Grigoriev I.V."/>
            <person name="Crous P."/>
            <person name="Smith M.E."/>
        </authorList>
    </citation>
    <scope>NUCLEOTIDE SEQUENCE</scope>
    <source>
        <strain evidence="7">BCRC 34297</strain>
    </source>
</reference>
<feature type="compositionally biased region" description="Basic residues" evidence="5">
    <location>
        <begin position="81"/>
        <end position="91"/>
    </location>
</feature>
<keyword evidence="1" id="KW-0479">Metal-binding</keyword>
<keyword evidence="2 4" id="KW-0863">Zinc-finger</keyword>
<evidence type="ECO:0000256" key="4">
    <source>
        <dbReference type="PROSITE-ProRule" id="PRU00047"/>
    </source>
</evidence>
<evidence type="ECO:0000313" key="7">
    <source>
        <dbReference type="EMBL" id="KAJ2755038.1"/>
    </source>
</evidence>
<feature type="compositionally biased region" description="Basic and acidic residues" evidence="5">
    <location>
        <begin position="71"/>
        <end position="80"/>
    </location>
</feature>
<feature type="domain" description="CCHC-type" evidence="6">
    <location>
        <begin position="29"/>
        <end position="44"/>
    </location>
</feature>
<keyword evidence="8" id="KW-1185">Reference proteome</keyword>
<dbReference type="Proteomes" id="UP001140011">
    <property type="component" value="Unassembled WGS sequence"/>
</dbReference>
<comment type="caution">
    <text evidence="7">The sequence shown here is derived from an EMBL/GenBank/DDBJ whole genome shotgun (WGS) entry which is preliminary data.</text>
</comment>
<evidence type="ECO:0000313" key="8">
    <source>
        <dbReference type="Proteomes" id="UP001140011"/>
    </source>
</evidence>
<evidence type="ECO:0000256" key="1">
    <source>
        <dbReference type="ARBA" id="ARBA00022723"/>
    </source>
</evidence>